<keyword evidence="7 8" id="KW-0472">Membrane</keyword>
<reference evidence="10 11" key="1">
    <citation type="journal article" date="2016" name="Nat. Commun.">
        <title>Thousands of microbial genomes shed light on interconnected biogeochemical processes in an aquifer system.</title>
        <authorList>
            <person name="Anantharaman K."/>
            <person name="Brown C.T."/>
            <person name="Hug L.A."/>
            <person name="Sharon I."/>
            <person name="Castelle C.J."/>
            <person name="Probst A.J."/>
            <person name="Thomas B.C."/>
            <person name="Singh A."/>
            <person name="Wilkins M.J."/>
            <person name="Karaoz U."/>
            <person name="Brodie E.L."/>
            <person name="Williams K.H."/>
            <person name="Hubbard S.S."/>
            <person name="Banfield J.F."/>
        </authorList>
    </citation>
    <scope>NUCLEOTIDE SEQUENCE [LARGE SCALE GENOMIC DNA]</scope>
</reference>
<keyword evidence="3" id="KW-0328">Glycosyltransferase</keyword>
<keyword evidence="2" id="KW-1003">Cell membrane</keyword>
<evidence type="ECO:0000256" key="7">
    <source>
        <dbReference type="ARBA" id="ARBA00023136"/>
    </source>
</evidence>
<feature type="transmembrane region" description="Helical" evidence="8">
    <location>
        <begin position="332"/>
        <end position="350"/>
    </location>
</feature>
<organism evidence="10 11">
    <name type="scientific">Candidatus Blackburnbacteria bacterium RIFCSPHIGHO2_12_FULL_41_13b</name>
    <dbReference type="NCBI Taxonomy" id="1797517"/>
    <lineage>
        <taxon>Bacteria</taxon>
        <taxon>Candidatus Blackburniibacteriota</taxon>
    </lineage>
</organism>
<dbReference type="Proteomes" id="UP000178272">
    <property type="component" value="Unassembled WGS sequence"/>
</dbReference>
<feature type="transmembrane region" description="Helical" evidence="8">
    <location>
        <begin position="283"/>
        <end position="300"/>
    </location>
</feature>
<feature type="domain" description="Glycosyltransferase RgtA/B/C/D-like" evidence="9">
    <location>
        <begin position="107"/>
        <end position="242"/>
    </location>
</feature>
<dbReference type="InterPro" id="IPR038731">
    <property type="entry name" value="RgtA/B/C-like"/>
</dbReference>
<dbReference type="GO" id="GO:0016763">
    <property type="term" value="F:pentosyltransferase activity"/>
    <property type="evidence" value="ECO:0007669"/>
    <property type="project" value="TreeGrafter"/>
</dbReference>
<proteinExistence type="predicted"/>
<evidence type="ECO:0000313" key="11">
    <source>
        <dbReference type="Proteomes" id="UP000178272"/>
    </source>
</evidence>
<keyword evidence="5 8" id="KW-0812">Transmembrane</keyword>
<comment type="caution">
    <text evidence="10">The sequence shown here is derived from an EMBL/GenBank/DDBJ whole genome shotgun (WGS) entry which is preliminary data.</text>
</comment>
<gene>
    <name evidence="10" type="ORF">A3F61_00540</name>
</gene>
<feature type="transmembrane region" description="Helical" evidence="8">
    <location>
        <begin position="104"/>
        <end position="123"/>
    </location>
</feature>
<comment type="subcellular location">
    <subcellularLocation>
        <location evidence="1">Cell membrane</location>
        <topology evidence="1">Multi-pass membrane protein</topology>
    </subcellularLocation>
</comment>
<protein>
    <recommendedName>
        <fullName evidence="9">Glycosyltransferase RgtA/B/C/D-like domain-containing protein</fullName>
    </recommendedName>
</protein>
<feature type="transmembrane region" description="Helical" evidence="8">
    <location>
        <begin position="128"/>
        <end position="146"/>
    </location>
</feature>
<accession>A0A1G1VBX1</accession>
<evidence type="ECO:0000256" key="6">
    <source>
        <dbReference type="ARBA" id="ARBA00022989"/>
    </source>
</evidence>
<sequence length="483" mass="55871">MKIIFEKFWILFLLFIFAGGLMARLYKVDNPVADWHSWRQGDTASVTRIYLERGVDLLHPRYHDLSQLQSGLPNPEGWRFVEFPIYNLLHVYLVNTFPQYSLEIWGRLLSIFFSLISTGLIFLIGRRFLGTIGGLLSAFFFAFLPYNIFFSRVILPEPAAVTFALTSLYLFSLWFDTNRKSWLFLAGFAFSLGLLIKPYVIFYSVPMFWLAIKKSDGDMKKLITNFDLWIFALIALLPVGLWRAWISQFPEGIPYYKWAFNFMGIRFRPAFWRWIFGERLGDLILGVWGLFPFLAGVLARGLKSETWFVHSFILGMFLYVTVVAAANVRHDYYQTLIVPAVVLMLARGVIYLWNTKELAQPLTRFVTIFSVFLALYLSFNDIKPFYQINHPEIIRAGTALDKIAAKDALVVAPYNGDTAFLYQTKRSGWPIQQLPIEDLVKLGADYYVSVDINDPGTFDALKKFEVALQEDDFIIIDLSKKRM</sequence>
<evidence type="ECO:0000256" key="4">
    <source>
        <dbReference type="ARBA" id="ARBA00022679"/>
    </source>
</evidence>
<evidence type="ECO:0000256" key="8">
    <source>
        <dbReference type="SAM" id="Phobius"/>
    </source>
</evidence>
<dbReference type="PANTHER" id="PTHR33908:SF11">
    <property type="entry name" value="MEMBRANE PROTEIN"/>
    <property type="match status" value="1"/>
</dbReference>
<dbReference type="EMBL" id="MHCA01000004">
    <property type="protein sequence ID" value="OGY12899.1"/>
    <property type="molecule type" value="Genomic_DNA"/>
</dbReference>
<feature type="transmembrane region" description="Helical" evidence="8">
    <location>
        <begin position="158"/>
        <end position="175"/>
    </location>
</feature>
<feature type="transmembrane region" description="Helical" evidence="8">
    <location>
        <begin position="228"/>
        <end position="246"/>
    </location>
</feature>
<dbReference type="InterPro" id="IPR050297">
    <property type="entry name" value="LipidA_mod_glycosyltrf_83"/>
</dbReference>
<dbReference type="STRING" id="1797517.A3F61_00540"/>
<name>A0A1G1VBX1_9BACT</name>
<feature type="transmembrane region" description="Helical" evidence="8">
    <location>
        <begin position="362"/>
        <end position="379"/>
    </location>
</feature>
<evidence type="ECO:0000313" key="10">
    <source>
        <dbReference type="EMBL" id="OGY12899.1"/>
    </source>
</evidence>
<keyword evidence="4" id="KW-0808">Transferase</keyword>
<dbReference type="AlphaFoldDB" id="A0A1G1VBX1"/>
<evidence type="ECO:0000256" key="1">
    <source>
        <dbReference type="ARBA" id="ARBA00004651"/>
    </source>
</evidence>
<evidence type="ECO:0000256" key="5">
    <source>
        <dbReference type="ARBA" id="ARBA00022692"/>
    </source>
</evidence>
<keyword evidence="6 8" id="KW-1133">Transmembrane helix</keyword>
<dbReference type="GO" id="GO:0005886">
    <property type="term" value="C:plasma membrane"/>
    <property type="evidence" value="ECO:0007669"/>
    <property type="project" value="UniProtKB-SubCell"/>
</dbReference>
<evidence type="ECO:0000256" key="3">
    <source>
        <dbReference type="ARBA" id="ARBA00022676"/>
    </source>
</evidence>
<feature type="transmembrane region" description="Helical" evidence="8">
    <location>
        <begin position="182"/>
        <end position="208"/>
    </location>
</feature>
<dbReference type="PANTHER" id="PTHR33908">
    <property type="entry name" value="MANNOSYLTRANSFERASE YKCB-RELATED"/>
    <property type="match status" value="1"/>
</dbReference>
<dbReference type="GO" id="GO:0009103">
    <property type="term" value="P:lipopolysaccharide biosynthetic process"/>
    <property type="evidence" value="ECO:0007669"/>
    <property type="project" value="UniProtKB-ARBA"/>
</dbReference>
<feature type="transmembrane region" description="Helical" evidence="8">
    <location>
        <begin position="307"/>
        <end position="326"/>
    </location>
</feature>
<dbReference type="Pfam" id="PF13231">
    <property type="entry name" value="PMT_2"/>
    <property type="match status" value="1"/>
</dbReference>
<evidence type="ECO:0000256" key="2">
    <source>
        <dbReference type="ARBA" id="ARBA00022475"/>
    </source>
</evidence>
<evidence type="ECO:0000259" key="9">
    <source>
        <dbReference type="Pfam" id="PF13231"/>
    </source>
</evidence>